<evidence type="ECO:0000256" key="5">
    <source>
        <dbReference type="RuleBase" id="RU003939"/>
    </source>
</evidence>
<comment type="function">
    <text evidence="1">Histone-like DNA-binding protein which is capable of wrapping DNA to stabilize it, and thus to prevent its denaturation under extreme environmental conditions.</text>
</comment>
<name>A0ABN1I3X2_9GAMM</name>
<dbReference type="GO" id="GO:0003677">
    <property type="term" value="F:DNA binding"/>
    <property type="evidence" value="ECO:0007669"/>
    <property type="project" value="UniProtKB-KW"/>
</dbReference>
<dbReference type="EMBL" id="BAAAET010000001">
    <property type="protein sequence ID" value="GAA0686678.1"/>
    <property type="molecule type" value="Genomic_DNA"/>
</dbReference>
<dbReference type="PROSITE" id="PS00045">
    <property type="entry name" value="HISTONE_LIKE"/>
    <property type="match status" value="1"/>
</dbReference>
<dbReference type="Pfam" id="PF00216">
    <property type="entry name" value="Bac_DNA_binding"/>
    <property type="match status" value="1"/>
</dbReference>
<dbReference type="RefSeq" id="WP_343803364.1">
    <property type="nucleotide sequence ID" value="NZ_BAAAET010000001.1"/>
</dbReference>
<dbReference type="InterPro" id="IPR020816">
    <property type="entry name" value="Histone-like_DNA-bd_CS"/>
</dbReference>
<dbReference type="Gene3D" id="4.10.520.10">
    <property type="entry name" value="IHF-like DNA-binding proteins"/>
    <property type="match status" value="1"/>
</dbReference>
<keyword evidence="3" id="KW-0226">DNA condensation</keyword>
<protein>
    <submittedName>
        <fullName evidence="6">DNA-binding protein HU-beta</fullName>
    </submittedName>
</protein>
<keyword evidence="7" id="KW-1185">Reference proteome</keyword>
<evidence type="ECO:0000256" key="2">
    <source>
        <dbReference type="ARBA" id="ARBA00010529"/>
    </source>
</evidence>
<evidence type="ECO:0000256" key="1">
    <source>
        <dbReference type="ARBA" id="ARBA00003819"/>
    </source>
</evidence>
<dbReference type="InterPro" id="IPR010992">
    <property type="entry name" value="IHF-like_DNA-bd_dom_sf"/>
</dbReference>
<evidence type="ECO:0000256" key="3">
    <source>
        <dbReference type="ARBA" id="ARBA00023067"/>
    </source>
</evidence>
<keyword evidence="4 6" id="KW-0238">DNA-binding</keyword>
<dbReference type="InterPro" id="IPR000119">
    <property type="entry name" value="Hist_DNA-bd"/>
</dbReference>
<comment type="caution">
    <text evidence="6">The sequence shown here is derived from an EMBL/GenBank/DDBJ whole genome shotgun (WGS) entry which is preliminary data.</text>
</comment>
<comment type="similarity">
    <text evidence="2 5">Belongs to the bacterial histone-like protein family.</text>
</comment>
<gene>
    <name evidence="6" type="primary">hupB</name>
    <name evidence="6" type="ORF">GCM10009104_10760</name>
</gene>
<proteinExistence type="inferred from homology"/>
<evidence type="ECO:0000313" key="6">
    <source>
        <dbReference type="EMBL" id="GAA0686678.1"/>
    </source>
</evidence>
<dbReference type="PANTHER" id="PTHR33175:SF3">
    <property type="entry name" value="DNA-BINDING PROTEIN HU-BETA"/>
    <property type="match status" value="1"/>
</dbReference>
<sequence>MNKSELIDAIAASADIPKAAAGRALDATLEAVTEALQRGESVALVGFGTFATKERAARTGRNPQTGNPIEIAAATLPTFKPGKALKDAVNK</sequence>
<dbReference type="SUPFAM" id="SSF47729">
    <property type="entry name" value="IHF-like DNA-binding proteins"/>
    <property type="match status" value="1"/>
</dbReference>
<dbReference type="CDD" id="cd13831">
    <property type="entry name" value="HU"/>
    <property type="match status" value="1"/>
</dbReference>
<dbReference type="PANTHER" id="PTHR33175">
    <property type="entry name" value="DNA-BINDING PROTEIN HU"/>
    <property type="match status" value="1"/>
</dbReference>
<evidence type="ECO:0000313" key="7">
    <source>
        <dbReference type="Proteomes" id="UP001499915"/>
    </source>
</evidence>
<reference evidence="6 7" key="1">
    <citation type="journal article" date="2019" name="Int. J. Syst. Evol. Microbiol.">
        <title>The Global Catalogue of Microorganisms (GCM) 10K type strain sequencing project: providing services to taxonomists for standard genome sequencing and annotation.</title>
        <authorList>
            <consortium name="The Broad Institute Genomics Platform"/>
            <consortium name="The Broad Institute Genome Sequencing Center for Infectious Disease"/>
            <person name="Wu L."/>
            <person name="Ma J."/>
        </authorList>
    </citation>
    <scope>NUCLEOTIDE SEQUENCE [LARGE SCALE GENOMIC DNA]</scope>
    <source>
        <strain evidence="6 7">JCM 15134</strain>
    </source>
</reference>
<dbReference type="Proteomes" id="UP001499915">
    <property type="component" value="Unassembled WGS sequence"/>
</dbReference>
<organism evidence="6 7">
    <name type="scientific">Marinobacterium maritimum</name>
    <dbReference type="NCBI Taxonomy" id="500162"/>
    <lineage>
        <taxon>Bacteria</taxon>
        <taxon>Pseudomonadati</taxon>
        <taxon>Pseudomonadota</taxon>
        <taxon>Gammaproteobacteria</taxon>
        <taxon>Oceanospirillales</taxon>
        <taxon>Oceanospirillaceae</taxon>
        <taxon>Marinobacterium</taxon>
    </lineage>
</organism>
<dbReference type="SMART" id="SM00411">
    <property type="entry name" value="BHL"/>
    <property type="match status" value="1"/>
</dbReference>
<evidence type="ECO:0000256" key="4">
    <source>
        <dbReference type="ARBA" id="ARBA00023125"/>
    </source>
</evidence>
<dbReference type="PRINTS" id="PR01727">
    <property type="entry name" value="DNABINDINGHU"/>
</dbReference>
<accession>A0ABN1I3X2</accession>